<sequence>MATETPASRATSFMVAMTVPVVGKRLHSSSVTENARRFKRIALHNAAKVNNCGRKYDEKRRIQTFGYTLRRAVAFVCWRAFATG</sequence>
<protein>
    <submittedName>
        <fullName evidence="1">Uncharacterized protein</fullName>
    </submittedName>
</protein>
<dbReference type="AlphaFoldDB" id="A0A482PFQ5"/>
<name>A0A482PFQ5_CITRO</name>
<accession>A0A482PFQ5</accession>
<evidence type="ECO:0000313" key="1">
    <source>
        <dbReference type="EMBL" id="QBY29338.1"/>
    </source>
</evidence>
<reference evidence="1" key="1">
    <citation type="submission" date="2019-03" db="EMBL/GenBank/DDBJ databases">
        <title>Complete genome sequence of enteropathogenic Citrobacter rodentium strain DBS100.</title>
        <authorList>
            <person name="Popov G."/>
            <person name="Fiebig A."/>
            <person name="Shideler S."/>
            <person name="Coombes B."/>
            <person name="Savchenko A."/>
        </authorList>
    </citation>
    <scope>NUCLEOTIDE SEQUENCE</scope>
    <source>
        <strain evidence="1">DBS100</strain>
    </source>
</reference>
<organism evidence="1">
    <name type="scientific">Citrobacter rodentium</name>
    <dbReference type="NCBI Taxonomy" id="67825"/>
    <lineage>
        <taxon>Bacteria</taxon>
        <taxon>Pseudomonadati</taxon>
        <taxon>Pseudomonadota</taxon>
        <taxon>Gammaproteobacteria</taxon>
        <taxon>Enterobacterales</taxon>
        <taxon>Enterobacteriaceae</taxon>
        <taxon>Citrobacter</taxon>
    </lineage>
</organism>
<proteinExistence type="predicted"/>
<gene>
    <name evidence="1" type="ORF">E2R62_11020</name>
</gene>
<dbReference type="EMBL" id="CP038008">
    <property type="protein sequence ID" value="QBY29338.1"/>
    <property type="molecule type" value="Genomic_DNA"/>
</dbReference>